<protein>
    <submittedName>
        <fullName evidence="3">SUMO-specific isopeptidase USPL1</fullName>
    </submittedName>
</protein>
<dbReference type="PROSITE" id="PS50235">
    <property type="entry name" value="USP_3"/>
    <property type="match status" value="1"/>
</dbReference>
<dbReference type="OrthoDB" id="6160353at2759"/>
<accession>A0A4D9ECK4</accession>
<feature type="compositionally biased region" description="Polar residues" evidence="1">
    <location>
        <begin position="668"/>
        <end position="680"/>
    </location>
</feature>
<feature type="compositionally biased region" description="Basic and acidic residues" evidence="1">
    <location>
        <begin position="886"/>
        <end position="904"/>
    </location>
</feature>
<name>A0A4D9ECK4_9SAUR</name>
<dbReference type="GO" id="GO:0032183">
    <property type="term" value="F:SUMO binding"/>
    <property type="evidence" value="ECO:0007669"/>
    <property type="project" value="InterPro"/>
</dbReference>
<dbReference type="EMBL" id="QXTE01000100">
    <property type="protein sequence ID" value="TFK06195.1"/>
    <property type="molecule type" value="Genomic_DNA"/>
</dbReference>
<dbReference type="Pfam" id="PF15509">
    <property type="entry name" value="DUF4650"/>
    <property type="match status" value="1"/>
</dbReference>
<feature type="compositionally biased region" description="Polar residues" evidence="1">
    <location>
        <begin position="717"/>
        <end position="729"/>
    </location>
</feature>
<dbReference type="InterPro" id="IPR028890">
    <property type="entry name" value="Peptidase_C98"/>
</dbReference>
<dbReference type="PANTHER" id="PTHR15294:SF3">
    <property type="entry name" value="SUMO-SPECIFIC ISOPEPTIDASE USPL1"/>
    <property type="match status" value="1"/>
</dbReference>
<evidence type="ECO:0000256" key="1">
    <source>
        <dbReference type="SAM" id="MobiDB-lite"/>
    </source>
</evidence>
<keyword evidence="4" id="KW-1185">Reference proteome</keyword>
<gene>
    <name evidence="3" type="ORF">DR999_PMT11124</name>
</gene>
<evidence type="ECO:0000259" key="2">
    <source>
        <dbReference type="PROSITE" id="PS50235"/>
    </source>
</evidence>
<feature type="region of interest" description="Disordered" evidence="1">
    <location>
        <begin position="804"/>
        <end position="828"/>
    </location>
</feature>
<organism evidence="3 4">
    <name type="scientific">Platysternon megacephalum</name>
    <name type="common">big-headed turtle</name>
    <dbReference type="NCBI Taxonomy" id="55544"/>
    <lineage>
        <taxon>Eukaryota</taxon>
        <taxon>Metazoa</taxon>
        <taxon>Chordata</taxon>
        <taxon>Craniata</taxon>
        <taxon>Vertebrata</taxon>
        <taxon>Euteleostomi</taxon>
        <taxon>Archelosauria</taxon>
        <taxon>Testudinata</taxon>
        <taxon>Testudines</taxon>
        <taxon>Cryptodira</taxon>
        <taxon>Durocryptodira</taxon>
        <taxon>Testudinoidea</taxon>
        <taxon>Platysternidae</taxon>
        <taxon>Platysternon</taxon>
    </lineage>
</organism>
<dbReference type="PANTHER" id="PTHR15294">
    <property type="entry name" value="RETINOVIN-RELATED"/>
    <property type="match status" value="1"/>
</dbReference>
<feature type="compositionally biased region" description="Polar residues" evidence="1">
    <location>
        <begin position="876"/>
        <end position="885"/>
    </location>
</feature>
<dbReference type="AlphaFoldDB" id="A0A4D9ECK4"/>
<dbReference type="GO" id="GO:0015030">
    <property type="term" value="C:Cajal body"/>
    <property type="evidence" value="ECO:0007669"/>
    <property type="project" value="TreeGrafter"/>
</dbReference>
<sequence length="1118" mass="123807">MMDSQKTGNGLQVIGQGTGIGISALHMVGYSGKNCNSAEITSDECCPACKEKGQIQALRTYRISFQESIFLCENPQCIYPLGYKPLNSIIIPADSENHQTPCTQRKRKIFEISPTASPIESCSKQARTNNNLIDAEHTLNTDFVLKCNGYNLCVTQPCLPDLSQDDQQKHNRTNESLEHKVDLSTAITVGGAQESPDSNSKTELLPNSELCSIKSEVLHAESKPSLFMGHLCLQWRNIYALCWLDCILSALVHLKTLRIAVTEVCTEESVIQRLFTKYNQATALLNACQTNKLKDVLPKAESHLNEIRNMIFTQLQPQLKCELGKKESPVFAFPLLLRKDLQVETLFLHSFSWMFECLHCGYSHQDRCRKTLTTFTNIVPDWHPLNAIHIAPCNNCNDKSQRRKMILEKVPSIFMIHFVEGLPHNELKNYSFQFEGDFYQITAVIQYQQDPKHFKTWVLNPDETWLECDDIKGPYCERRERFEVPVSEIHIVIWERKASQVPDKICSQVQSVKSENLPLNDAQSSSSLVLHCDGDNAVDKITTVCYEKEIVGIPANEQQKVARENENSLLSGLENLADDDIVTLTLVEIQVDSEGKPLDNGQIVGNNLIAETGLLKEQGSACSDQTPCTEDVCSPTTSSNMCTPSENACISLHLGQLNLAHTTSAVPTTHCNDSSTPSHTQEAEAKASPVNTENILLNPELLQNKQLPLMENVLQKSSNTRNTSKTGADSQAATSSATNNSSQSLHKDQKRGFVGSWVKGLLSKHNTFMPSSALTQHHKKSYKNPSLLRATDLHLPTKGAANFGGFQAKGTSKTTTTTEGAPKSAVCQGGNLPPSLTNITSPSVHAHLPAVNPVVDDPTLNKSRSSLGTWSKVIQPNTPIFNSKPSHGENGNHKSDVKDKESNAKTHKLRLKLLKKLKAKKNKLASLDRLAKTQMCNGSSPNRDVEDILQFGSHHESESVQNLLKELQYQIDAADSESVYSTNSNMSLCSSQSNAEFLADLLSPTSIVASSELPKNEDECRYLEMVDSNTAAPVHSERTNLTCITVGSEDHNYYSPVKESKYEGHTDSLMNKSCLKRLSFESPTKEDILEDLFSSAVLNSIAGDIDLPHFDETLFETC</sequence>
<evidence type="ECO:0000313" key="3">
    <source>
        <dbReference type="EMBL" id="TFK06195.1"/>
    </source>
</evidence>
<feature type="region of interest" description="Disordered" evidence="1">
    <location>
        <begin position="668"/>
        <end position="691"/>
    </location>
</feature>
<dbReference type="InterPro" id="IPR029388">
    <property type="entry name" value="DUF4650"/>
</dbReference>
<dbReference type="SUPFAM" id="SSF54001">
    <property type="entry name" value="Cysteine proteinases"/>
    <property type="match status" value="1"/>
</dbReference>
<evidence type="ECO:0000313" key="4">
    <source>
        <dbReference type="Proteomes" id="UP000297703"/>
    </source>
</evidence>
<dbReference type="Pfam" id="PF15499">
    <property type="entry name" value="Peptidase_C98"/>
    <property type="match status" value="1"/>
</dbReference>
<feature type="compositionally biased region" description="Low complexity" evidence="1">
    <location>
        <begin position="730"/>
        <end position="744"/>
    </location>
</feature>
<feature type="region of interest" description="Disordered" evidence="1">
    <location>
        <begin position="876"/>
        <end position="904"/>
    </location>
</feature>
<reference evidence="3 4" key="2">
    <citation type="submission" date="2019-04" db="EMBL/GenBank/DDBJ databases">
        <title>The genome sequence of big-headed turtle.</title>
        <authorList>
            <person name="Gong S."/>
        </authorList>
    </citation>
    <scope>NUCLEOTIDE SEQUENCE [LARGE SCALE GENOMIC DNA]</scope>
    <source>
        <strain evidence="3">DO16091913</strain>
        <tissue evidence="3">Muscle</tissue>
    </source>
</reference>
<reference evidence="3 4" key="1">
    <citation type="submission" date="2019-04" db="EMBL/GenBank/DDBJ databases">
        <title>Draft genome of the big-headed turtle Platysternon megacephalum.</title>
        <authorList>
            <person name="Gong S."/>
        </authorList>
    </citation>
    <scope>NUCLEOTIDE SEQUENCE [LARGE SCALE GENOMIC DNA]</scope>
    <source>
        <strain evidence="3">DO16091913</strain>
        <tissue evidence="3">Muscle</tissue>
    </source>
</reference>
<proteinExistence type="predicted"/>
<dbReference type="GO" id="GO:0016926">
    <property type="term" value="P:protein desumoylation"/>
    <property type="evidence" value="ECO:0007669"/>
    <property type="project" value="TreeGrafter"/>
</dbReference>
<dbReference type="InterPro" id="IPR033505">
    <property type="entry name" value="USPL1"/>
</dbReference>
<dbReference type="GO" id="GO:0030576">
    <property type="term" value="P:Cajal body organization"/>
    <property type="evidence" value="ECO:0007669"/>
    <property type="project" value="InterPro"/>
</dbReference>
<dbReference type="InterPro" id="IPR028889">
    <property type="entry name" value="USP"/>
</dbReference>
<feature type="domain" description="USP" evidence="2">
    <location>
        <begin position="233"/>
        <end position="497"/>
    </location>
</feature>
<comment type="caution">
    <text evidence="3">The sequence shown here is derived from an EMBL/GenBank/DDBJ whole genome shotgun (WGS) entry which is preliminary data.</text>
</comment>
<feature type="region of interest" description="Disordered" evidence="1">
    <location>
        <begin position="717"/>
        <end position="749"/>
    </location>
</feature>
<dbReference type="InterPro" id="IPR038765">
    <property type="entry name" value="Papain-like_cys_pep_sf"/>
</dbReference>
<dbReference type="STRING" id="55544.A0A4D9ECK4"/>
<dbReference type="Proteomes" id="UP000297703">
    <property type="component" value="Unassembled WGS sequence"/>
</dbReference>